<organism evidence="9 10">
    <name type="scientific">Brevibacterium samyangense</name>
    <dbReference type="NCBI Taxonomy" id="366888"/>
    <lineage>
        <taxon>Bacteria</taxon>
        <taxon>Bacillati</taxon>
        <taxon>Actinomycetota</taxon>
        <taxon>Actinomycetes</taxon>
        <taxon>Micrococcales</taxon>
        <taxon>Brevibacteriaceae</taxon>
        <taxon>Brevibacterium</taxon>
    </lineage>
</organism>
<evidence type="ECO:0000259" key="8">
    <source>
        <dbReference type="PROSITE" id="PS51193"/>
    </source>
</evidence>
<reference evidence="9 10" key="1">
    <citation type="journal article" date="2019" name="Int. J. Syst. Evol. Microbiol.">
        <title>The Global Catalogue of Microorganisms (GCM) 10K type strain sequencing project: providing services to taxonomists for standard genome sequencing and annotation.</title>
        <authorList>
            <consortium name="The Broad Institute Genomics Platform"/>
            <consortium name="The Broad Institute Genome Sequencing Center for Infectious Disease"/>
            <person name="Wu L."/>
            <person name="Ma J."/>
        </authorList>
    </citation>
    <scope>NUCLEOTIDE SEQUENCE [LARGE SCALE GENOMIC DNA]</scope>
    <source>
        <strain evidence="9 10">JCM 14546</strain>
    </source>
</reference>
<dbReference type="GO" id="GO:0004386">
    <property type="term" value="F:helicase activity"/>
    <property type="evidence" value="ECO:0007669"/>
    <property type="project" value="UniProtKB-KW"/>
</dbReference>
<evidence type="ECO:0000256" key="2">
    <source>
        <dbReference type="ARBA" id="ARBA00022741"/>
    </source>
</evidence>
<evidence type="ECO:0000256" key="6">
    <source>
        <dbReference type="ARBA" id="ARBA00044969"/>
    </source>
</evidence>
<name>A0ABN2TDQ2_9MICO</name>
<dbReference type="SUPFAM" id="SSF52540">
    <property type="entry name" value="P-loop containing nucleoside triphosphate hydrolases"/>
    <property type="match status" value="2"/>
</dbReference>
<protein>
    <recommendedName>
        <fullName evidence="6">DNA 5'-3' helicase</fullName>
        <ecNumber evidence="6">5.6.2.3</ecNumber>
    </recommendedName>
</protein>
<evidence type="ECO:0000256" key="7">
    <source>
        <dbReference type="ARBA" id="ARBA00048954"/>
    </source>
</evidence>
<comment type="caution">
    <text evidence="9">The sequence shown here is derived from an EMBL/GenBank/DDBJ whole genome shotgun (WGS) entry which is preliminary data.</text>
</comment>
<dbReference type="InterPro" id="IPR014013">
    <property type="entry name" value="Helic_SF1/SF2_ATP-bd_DinG/Rad3"/>
</dbReference>
<gene>
    <name evidence="9" type="ORF">GCM10009755_12470</name>
</gene>
<dbReference type="Pfam" id="PF00270">
    <property type="entry name" value="DEAD"/>
    <property type="match status" value="1"/>
</dbReference>
<accession>A0ABN2TDQ2</accession>
<dbReference type="InterPro" id="IPR045028">
    <property type="entry name" value="DinG/Rad3-like"/>
</dbReference>
<keyword evidence="2" id="KW-0547">Nucleotide-binding</keyword>
<evidence type="ECO:0000256" key="4">
    <source>
        <dbReference type="ARBA" id="ARBA00022840"/>
    </source>
</evidence>
<evidence type="ECO:0000313" key="9">
    <source>
        <dbReference type="EMBL" id="GAA2004562.1"/>
    </source>
</evidence>
<feature type="domain" description="Helicase ATP-binding" evidence="8">
    <location>
        <begin position="9"/>
        <end position="303"/>
    </location>
</feature>
<comment type="cofactor">
    <cofactor evidence="1">
        <name>[4Fe-4S] cluster</name>
        <dbReference type="ChEBI" id="CHEBI:49883"/>
    </cofactor>
</comment>
<dbReference type="PANTHER" id="PTHR11472">
    <property type="entry name" value="DNA REPAIR DEAD HELICASE RAD3/XP-D SUBFAMILY MEMBER"/>
    <property type="match status" value="1"/>
</dbReference>
<keyword evidence="9" id="KW-0347">Helicase</keyword>
<proteinExistence type="inferred from homology"/>
<dbReference type="EC" id="5.6.2.3" evidence="6"/>
<dbReference type="PANTHER" id="PTHR11472:SF34">
    <property type="entry name" value="REGULATOR OF TELOMERE ELONGATION HELICASE 1"/>
    <property type="match status" value="1"/>
</dbReference>
<evidence type="ECO:0000313" key="10">
    <source>
        <dbReference type="Proteomes" id="UP001500755"/>
    </source>
</evidence>
<dbReference type="InterPro" id="IPR027417">
    <property type="entry name" value="P-loop_NTPase"/>
</dbReference>
<keyword evidence="3" id="KW-0378">Hydrolase</keyword>
<evidence type="ECO:0000256" key="3">
    <source>
        <dbReference type="ARBA" id="ARBA00022801"/>
    </source>
</evidence>
<dbReference type="Proteomes" id="UP001500755">
    <property type="component" value="Unassembled WGS sequence"/>
</dbReference>
<keyword evidence="10" id="KW-1185">Reference proteome</keyword>
<comment type="similarity">
    <text evidence="5">Belongs to the helicase family. DinG subfamily.</text>
</comment>
<comment type="catalytic activity">
    <reaction evidence="7">
        <text>ATP + H2O = ADP + phosphate + H(+)</text>
        <dbReference type="Rhea" id="RHEA:13065"/>
        <dbReference type="ChEBI" id="CHEBI:15377"/>
        <dbReference type="ChEBI" id="CHEBI:15378"/>
        <dbReference type="ChEBI" id="CHEBI:30616"/>
        <dbReference type="ChEBI" id="CHEBI:43474"/>
        <dbReference type="ChEBI" id="CHEBI:456216"/>
        <dbReference type="EC" id="5.6.2.3"/>
    </reaction>
</comment>
<evidence type="ECO:0000256" key="5">
    <source>
        <dbReference type="ARBA" id="ARBA00038058"/>
    </source>
</evidence>
<dbReference type="PROSITE" id="PS51193">
    <property type="entry name" value="HELICASE_ATP_BIND_2"/>
    <property type="match status" value="1"/>
</dbReference>
<sequence>MSRTEELLAGAVTALGGAPREGQQQMAEAVGSALDSGTHLLVQAGTGTGKSLAYLVPAVEYAVRTGERVVVSTATLALQAQIIDRDLPRLVKAVKDDLGRRPTSAVLKGRRNYLCKHKLDGGYPDEAAGMLFDLGADAPSDRPGGGTDPGSTTRLAEEIARIRSWERSTTSGDRDDLVPGVSDRAWAQVSVNSFDCLGSRCPLFEECWAELARAKAADSDIVVTNHALLAIDAFGDANVLPEHAAVVIDEAHELRDRVTNALSGSLTVSMLEAAAASAKRHTTVQEGVVNLLESVTVAFGKALDAAETGLLTRWPEPLETALLAVRDAARQIYSDSGSGQDPKDADAGRQMARARIQEVYELAERIAEGAANDVCWVSRSTFRERTTTSLVVAPLSVAGTMRSGIFEKATVVATSATLALGGRFDAVAASLGLAGPEAPRYDALDVGSPFDYGKQGILYVASALPRPGRSGLTEAALQELEELVRAAGGGTLGLFSSRFAATQAAEALRERTDLPILLQGEDTLGALVSRFASDDRTCLFGTMSLWQGVDVPGRTNRLVVIDRIPFPRPDDPLVTARTHQAHRNGANGFITVSATHAALRLAQGAGRLIRSVGDRGVVAVLDSRMRTAGYAGFLLDSLPPMWRTDDGALVRGALERLANEG</sequence>
<dbReference type="SMART" id="SM00491">
    <property type="entry name" value="HELICc2"/>
    <property type="match status" value="1"/>
</dbReference>
<dbReference type="SMART" id="SM00487">
    <property type="entry name" value="DEXDc"/>
    <property type="match status" value="1"/>
</dbReference>
<dbReference type="InterPro" id="IPR014001">
    <property type="entry name" value="Helicase_ATP-bd"/>
</dbReference>
<evidence type="ECO:0000256" key="1">
    <source>
        <dbReference type="ARBA" id="ARBA00001966"/>
    </source>
</evidence>
<dbReference type="InterPro" id="IPR011545">
    <property type="entry name" value="DEAD/DEAH_box_helicase_dom"/>
</dbReference>
<dbReference type="Gene3D" id="3.40.50.300">
    <property type="entry name" value="P-loop containing nucleotide triphosphate hydrolases"/>
    <property type="match status" value="2"/>
</dbReference>
<dbReference type="RefSeq" id="WP_344307982.1">
    <property type="nucleotide sequence ID" value="NZ_BAAANO010000012.1"/>
</dbReference>
<keyword evidence="4" id="KW-0067">ATP-binding</keyword>
<dbReference type="Pfam" id="PF13307">
    <property type="entry name" value="Helicase_C_2"/>
    <property type="match status" value="1"/>
</dbReference>
<dbReference type="InterPro" id="IPR006555">
    <property type="entry name" value="ATP-dep_Helicase_C"/>
</dbReference>
<dbReference type="EMBL" id="BAAANO010000012">
    <property type="protein sequence ID" value="GAA2004562.1"/>
    <property type="molecule type" value="Genomic_DNA"/>
</dbReference>